<evidence type="ECO:0000313" key="3">
    <source>
        <dbReference type="Proteomes" id="UP000194280"/>
    </source>
</evidence>
<organism evidence="2 3">
    <name type="scientific">Hortaea werneckii EXF-2000</name>
    <dbReference type="NCBI Taxonomy" id="1157616"/>
    <lineage>
        <taxon>Eukaryota</taxon>
        <taxon>Fungi</taxon>
        <taxon>Dikarya</taxon>
        <taxon>Ascomycota</taxon>
        <taxon>Pezizomycotina</taxon>
        <taxon>Dothideomycetes</taxon>
        <taxon>Dothideomycetidae</taxon>
        <taxon>Mycosphaerellales</taxon>
        <taxon>Teratosphaeriaceae</taxon>
        <taxon>Hortaea</taxon>
    </lineage>
</organism>
<dbReference type="VEuPathDB" id="FungiDB:BTJ68_02821"/>
<feature type="region of interest" description="Disordered" evidence="1">
    <location>
        <begin position="205"/>
        <end position="237"/>
    </location>
</feature>
<feature type="compositionally biased region" description="Gly residues" evidence="1">
    <location>
        <begin position="212"/>
        <end position="226"/>
    </location>
</feature>
<feature type="compositionally biased region" description="Polar residues" evidence="1">
    <location>
        <begin position="26"/>
        <end position="41"/>
    </location>
</feature>
<dbReference type="GO" id="GO:0030687">
    <property type="term" value="C:preribosome, large subunit precursor"/>
    <property type="evidence" value="ECO:0007669"/>
    <property type="project" value="TreeGrafter"/>
</dbReference>
<accession>A0A1Z5TNF6</accession>
<dbReference type="Proteomes" id="UP000194280">
    <property type="component" value="Unassembled WGS sequence"/>
</dbReference>
<dbReference type="GO" id="GO:0090730">
    <property type="term" value="C:Las1 complex"/>
    <property type="evidence" value="ECO:0007669"/>
    <property type="project" value="InterPro"/>
</dbReference>
<evidence type="ECO:0000313" key="2">
    <source>
        <dbReference type="EMBL" id="OTA37546.1"/>
    </source>
</evidence>
<dbReference type="GO" id="GO:0000470">
    <property type="term" value="P:maturation of LSU-rRNA"/>
    <property type="evidence" value="ECO:0007669"/>
    <property type="project" value="TreeGrafter"/>
</dbReference>
<dbReference type="EMBL" id="MUNK01000019">
    <property type="protein sequence ID" value="OTA37546.1"/>
    <property type="molecule type" value="Genomic_DNA"/>
</dbReference>
<keyword evidence="3" id="KW-1185">Reference proteome</keyword>
<feature type="compositionally biased region" description="Low complexity" evidence="1">
    <location>
        <begin position="92"/>
        <end position="104"/>
    </location>
</feature>
<dbReference type="PANTHER" id="PTHR15002:SF0">
    <property type="entry name" value="RIBOSOMAL BIOGENESIS PROTEIN LAS1L"/>
    <property type="match status" value="1"/>
</dbReference>
<reference evidence="2 3" key="1">
    <citation type="submission" date="2017-01" db="EMBL/GenBank/DDBJ databases">
        <title>The recent genome duplication of the halophilic yeast Hortaea werneckii: insights from long-read sequencing.</title>
        <authorList>
            <person name="Sinha S."/>
            <person name="Flibotte S."/>
            <person name="Neira M."/>
            <person name="Lenassi M."/>
            <person name="Gostincar C."/>
            <person name="Stajich J.E."/>
            <person name="Nislow C.E."/>
        </authorList>
    </citation>
    <scope>NUCLEOTIDE SEQUENCE [LARGE SCALE GENOMIC DNA]</scope>
    <source>
        <strain evidence="2 3">EXF-2000</strain>
    </source>
</reference>
<proteinExistence type="predicted"/>
<dbReference type="InParanoid" id="A0A1Z5TNF6"/>
<dbReference type="GO" id="GO:0000460">
    <property type="term" value="P:maturation of 5.8S rRNA"/>
    <property type="evidence" value="ECO:0007669"/>
    <property type="project" value="TreeGrafter"/>
</dbReference>
<name>A0A1Z5TNF6_HORWE</name>
<comment type="caution">
    <text evidence="2">The sequence shown here is derived from an EMBL/GenBank/DDBJ whole genome shotgun (WGS) entry which is preliminary data.</text>
</comment>
<dbReference type="GO" id="GO:0004519">
    <property type="term" value="F:endonuclease activity"/>
    <property type="evidence" value="ECO:0007669"/>
    <property type="project" value="InterPro"/>
</dbReference>
<feature type="region of interest" description="Disordered" evidence="1">
    <location>
        <begin position="26"/>
        <end position="46"/>
    </location>
</feature>
<dbReference type="OrthoDB" id="10263222at2759"/>
<dbReference type="InterPro" id="IPR007174">
    <property type="entry name" value="Las1"/>
</dbReference>
<protein>
    <submittedName>
        <fullName evidence="2">Uncharacterized protein</fullName>
    </submittedName>
</protein>
<gene>
    <name evidence="2" type="ORF">BTJ68_02821</name>
</gene>
<evidence type="ECO:0000256" key="1">
    <source>
        <dbReference type="SAM" id="MobiDB-lite"/>
    </source>
</evidence>
<sequence length="237" mass="25941">MPRYTITPWRHQRDLLEVRAQLYPQHTATPSTVPAPQQPTAPDTRRHAVDRILAWKLRGNLPHAVESTALLVDAILHHHHQQQPQPQPQPQTSPNDNNNITANDNPPPTPAPAPASTFAIRAVYSAAFSRFVTGFCDIGRSRSNALTPASMLEIARQIEMPAAFVGLRHEATHEELPALGRLVGASAEALEWLWGAYWSRLGPGEEEKEKGGGGGVGLGEVVGGIGRRGRRRREEGI</sequence>
<dbReference type="PANTHER" id="PTHR15002">
    <property type="entry name" value="RIBOSOMAL BIOGENESIS PROTEIN LAS1L"/>
    <property type="match status" value="1"/>
</dbReference>
<dbReference type="AlphaFoldDB" id="A0A1Z5TNF6"/>
<feature type="region of interest" description="Disordered" evidence="1">
    <location>
        <begin position="79"/>
        <end position="114"/>
    </location>
</feature>
<dbReference type="Pfam" id="PF04031">
    <property type="entry name" value="Las1"/>
    <property type="match status" value="1"/>
</dbReference>
<dbReference type="STRING" id="1157616.A0A1Z5TNF6"/>